<evidence type="ECO:0000313" key="2">
    <source>
        <dbReference type="EMBL" id="HIR13525.1"/>
    </source>
</evidence>
<proteinExistence type="predicted"/>
<reference evidence="2" key="1">
    <citation type="submission" date="2020-10" db="EMBL/GenBank/DDBJ databases">
        <authorList>
            <person name="Gilroy R."/>
        </authorList>
    </citation>
    <scope>NUCLEOTIDE SEQUENCE</scope>
    <source>
        <strain evidence="2">ChiSjej4B22-8148</strain>
    </source>
</reference>
<protein>
    <submittedName>
        <fullName evidence="2">Uncharacterized protein</fullName>
    </submittedName>
</protein>
<keyword evidence="1" id="KW-0812">Transmembrane</keyword>
<dbReference type="Proteomes" id="UP000886757">
    <property type="component" value="Unassembled WGS sequence"/>
</dbReference>
<feature type="transmembrane region" description="Helical" evidence="1">
    <location>
        <begin position="108"/>
        <end position="131"/>
    </location>
</feature>
<organism evidence="2 3">
    <name type="scientific">Candidatus Choladousia intestinavium</name>
    <dbReference type="NCBI Taxonomy" id="2840727"/>
    <lineage>
        <taxon>Bacteria</taxon>
        <taxon>Bacillati</taxon>
        <taxon>Bacillota</taxon>
        <taxon>Clostridia</taxon>
        <taxon>Lachnospirales</taxon>
        <taxon>Lachnospiraceae</taxon>
        <taxon>Lachnospiraceae incertae sedis</taxon>
        <taxon>Candidatus Choladousia</taxon>
    </lineage>
</organism>
<feature type="transmembrane region" description="Helical" evidence="1">
    <location>
        <begin position="23"/>
        <end position="46"/>
    </location>
</feature>
<accession>A0A9D1ABW2</accession>
<keyword evidence="1" id="KW-0472">Membrane</keyword>
<name>A0A9D1ABW2_9FIRM</name>
<feature type="transmembrane region" description="Helical" evidence="1">
    <location>
        <begin position="53"/>
        <end position="73"/>
    </location>
</feature>
<comment type="caution">
    <text evidence="2">The sequence shown here is derived from an EMBL/GenBank/DDBJ whole genome shotgun (WGS) entry which is preliminary data.</text>
</comment>
<dbReference type="AlphaFoldDB" id="A0A9D1ABW2"/>
<dbReference type="EMBL" id="DVGK01000071">
    <property type="protein sequence ID" value="HIR13525.1"/>
    <property type="molecule type" value="Genomic_DNA"/>
</dbReference>
<keyword evidence="1" id="KW-1133">Transmembrane helix</keyword>
<evidence type="ECO:0000256" key="1">
    <source>
        <dbReference type="SAM" id="Phobius"/>
    </source>
</evidence>
<gene>
    <name evidence="2" type="ORF">IAB31_06340</name>
</gene>
<reference evidence="2" key="2">
    <citation type="journal article" date="2021" name="PeerJ">
        <title>Extensive microbial diversity within the chicken gut microbiome revealed by metagenomics and culture.</title>
        <authorList>
            <person name="Gilroy R."/>
            <person name="Ravi A."/>
            <person name="Getino M."/>
            <person name="Pursley I."/>
            <person name="Horton D.L."/>
            <person name="Alikhan N.F."/>
            <person name="Baker D."/>
            <person name="Gharbi K."/>
            <person name="Hall N."/>
            <person name="Watson M."/>
            <person name="Adriaenssens E.M."/>
            <person name="Foster-Nyarko E."/>
            <person name="Jarju S."/>
            <person name="Secka A."/>
            <person name="Antonio M."/>
            <person name="Oren A."/>
            <person name="Chaudhuri R.R."/>
            <person name="La Ragione R."/>
            <person name="Hildebrand F."/>
            <person name="Pallen M.J."/>
        </authorList>
    </citation>
    <scope>NUCLEOTIDE SEQUENCE</scope>
    <source>
        <strain evidence="2">ChiSjej4B22-8148</strain>
    </source>
</reference>
<sequence>MTVILTGWLFWGERLWLEPADKILPFLGVQYFLHLGFSALVLFLCILSNSSGFGMAAGLLMALGVLNPVYVLINQGLTQLRSGWKADIRNCMLEGNLGTAGFGAANELLLRGAAVGAVFIFLSAGLAMAVLKKRDVR</sequence>
<evidence type="ECO:0000313" key="3">
    <source>
        <dbReference type="Proteomes" id="UP000886757"/>
    </source>
</evidence>